<gene>
    <name evidence="1" type="ORF">GCM10010276_89440</name>
</gene>
<keyword evidence="2" id="KW-1185">Reference proteome</keyword>
<reference evidence="2" key="1">
    <citation type="journal article" date="2019" name="Int. J. Syst. Evol. Microbiol.">
        <title>The Global Catalogue of Microorganisms (GCM) 10K type strain sequencing project: providing services to taxonomists for standard genome sequencing and annotation.</title>
        <authorList>
            <consortium name="The Broad Institute Genomics Platform"/>
            <consortium name="The Broad Institute Genome Sequencing Center for Infectious Disease"/>
            <person name="Wu L."/>
            <person name="Ma J."/>
        </authorList>
    </citation>
    <scope>NUCLEOTIDE SEQUENCE [LARGE SCALE GENOMIC DNA]</scope>
    <source>
        <strain evidence="2">JCM 4395</strain>
    </source>
</reference>
<proteinExistence type="predicted"/>
<evidence type="ECO:0000313" key="1">
    <source>
        <dbReference type="EMBL" id="GAA2524227.1"/>
    </source>
</evidence>
<organism evidence="1 2">
    <name type="scientific">Streptomyces longisporus</name>
    <dbReference type="NCBI Taxonomy" id="1948"/>
    <lineage>
        <taxon>Bacteria</taxon>
        <taxon>Bacillati</taxon>
        <taxon>Actinomycetota</taxon>
        <taxon>Actinomycetes</taxon>
        <taxon>Kitasatosporales</taxon>
        <taxon>Streptomycetaceae</taxon>
        <taxon>Streptomyces</taxon>
    </lineage>
</organism>
<comment type="caution">
    <text evidence="1">The sequence shown here is derived from an EMBL/GenBank/DDBJ whole genome shotgun (WGS) entry which is preliminary data.</text>
</comment>
<accession>A0ABP6AUZ2</accession>
<dbReference type="EMBL" id="BAAASG010000040">
    <property type="protein sequence ID" value="GAA2524227.1"/>
    <property type="molecule type" value="Genomic_DNA"/>
</dbReference>
<dbReference type="Proteomes" id="UP001501777">
    <property type="component" value="Unassembled WGS sequence"/>
</dbReference>
<name>A0ABP6AUZ2_STRLO</name>
<evidence type="ECO:0000313" key="2">
    <source>
        <dbReference type="Proteomes" id="UP001501777"/>
    </source>
</evidence>
<dbReference type="RefSeq" id="WP_344407115.1">
    <property type="nucleotide sequence ID" value="NZ_BAAASG010000040.1"/>
</dbReference>
<protein>
    <submittedName>
        <fullName evidence="1">Uncharacterized protein</fullName>
    </submittedName>
</protein>
<sequence length="74" mass="8657">MELKYLVRLRFVADGPRVEGEWSVLDTAQDRYTEWVGLYSKDPAVVVELLEETDGRERVLRRWTAQGETTPEDE</sequence>